<reference evidence="1" key="1">
    <citation type="submission" date="2022-03" db="EMBL/GenBank/DDBJ databases">
        <authorList>
            <person name="Martin C."/>
        </authorList>
    </citation>
    <scope>NUCLEOTIDE SEQUENCE</scope>
</reference>
<proteinExistence type="predicted"/>
<name>A0A8J1T7J6_OWEFU</name>
<accession>A0A8J1T7J6</accession>
<comment type="caution">
    <text evidence="1">The sequence shown here is derived from an EMBL/GenBank/DDBJ whole genome shotgun (WGS) entry which is preliminary data.</text>
</comment>
<dbReference type="EMBL" id="CAIIXF020000005">
    <property type="protein sequence ID" value="CAH1784202.1"/>
    <property type="molecule type" value="Genomic_DNA"/>
</dbReference>
<dbReference type="Proteomes" id="UP000749559">
    <property type="component" value="Unassembled WGS sequence"/>
</dbReference>
<evidence type="ECO:0000313" key="2">
    <source>
        <dbReference type="Proteomes" id="UP000749559"/>
    </source>
</evidence>
<sequence>MALVKKQIKLCEDNREDKITTRALQNHSQRKMKSTTTKRTQNPSIVIDILKYILPAVILIASLSPVNCIPTTPVSSWVDPCNIDVSTDSHYDWSSVPTPGNTLADTLSIIGTMAGRALDVTERLLSKFTSKRFDNPDIPALLEDYRLNGMPHVNPTPQSITTLSGKPISETLLQAYHNLSLVAVHIEQVRLDEITHEGGVFKADIHSIEDKLRNLMCNVDVELRRQQIVIDDHVTRDVMRVEYRNIVSGMIRRQRDFLILRDTKKLAYFLQILFTELADKV</sequence>
<gene>
    <name evidence="1" type="ORF">OFUS_LOCUS10441</name>
</gene>
<dbReference type="AlphaFoldDB" id="A0A8J1T7J6"/>
<dbReference type="OrthoDB" id="6126621at2759"/>
<keyword evidence="2" id="KW-1185">Reference proteome</keyword>
<evidence type="ECO:0000313" key="1">
    <source>
        <dbReference type="EMBL" id="CAH1784202.1"/>
    </source>
</evidence>
<protein>
    <submittedName>
        <fullName evidence="1">Uncharacterized protein</fullName>
    </submittedName>
</protein>
<organism evidence="1 2">
    <name type="scientific">Owenia fusiformis</name>
    <name type="common">Polychaete worm</name>
    <dbReference type="NCBI Taxonomy" id="6347"/>
    <lineage>
        <taxon>Eukaryota</taxon>
        <taxon>Metazoa</taxon>
        <taxon>Spiralia</taxon>
        <taxon>Lophotrochozoa</taxon>
        <taxon>Annelida</taxon>
        <taxon>Polychaeta</taxon>
        <taxon>Sedentaria</taxon>
        <taxon>Canalipalpata</taxon>
        <taxon>Sabellida</taxon>
        <taxon>Oweniida</taxon>
        <taxon>Oweniidae</taxon>
        <taxon>Owenia</taxon>
    </lineage>
</organism>